<dbReference type="PROSITE" id="PS51656">
    <property type="entry name" value="4FE4S"/>
    <property type="match status" value="1"/>
</dbReference>
<evidence type="ECO:0000256" key="7">
    <source>
        <dbReference type="ARBA" id="ARBA00023004"/>
    </source>
</evidence>
<dbReference type="Pfam" id="PF00037">
    <property type="entry name" value="Fer4"/>
    <property type="match status" value="1"/>
</dbReference>
<dbReference type="EMBL" id="DTLI01000123">
    <property type="protein sequence ID" value="HHS52140.1"/>
    <property type="molecule type" value="Genomic_DNA"/>
</dbReference>
<feature type="binding site" evidence="10">
    <location>
        <position position="59"/>
    </location>
    <ligand>
        <name>[4Fe-4S] cluster</name>
        <dbReference type="ChEBI" id="CHEBI:49883"/>
        <label>1</label>
    </ligand>
</feature>
<evidence type="ECO:0000256" key="6">
    <source>
        <dbReference type="ARBA" id="ARBA00022982"/>
    </source>
</evidence>
<comment type="function">
    <text evidence="10">Part of a membrane-bound complex that couples electron transfer with translocation of ions across the membrane.</text>
</comment>
<dbReference type="GO" id="GO:0022900">
    <property type="term" value="P:electron transport chain"/>
    <property type="evidence" value="ECO:0007669"/>
    <property type="project" value="UniProtKB-UniRule"/>
</dbReference>
<dbReference type="NCBIfam" id="TIGR01944">
    <property type="entry name" value="rnfB"/>
    <property type="match status" value="1"/>
</dbReference>
<dbReference type="InterPro" id="IPR017900">
    <property type="entry name" value="4Fe4S_Fe_S_CS"/>
</dbReference>
<dbReference type="Pfam" id="PF04060">
    <property type="entry name" value="FeS"/>
    <property type="match status" value="1"/>
</dbReference>
<keyword evidence="4 10" id="KW-0677">Repeat</keyword>
<keyword evidence="8 10" id="KW-0411">Iron-sulfur</keyword>
<reference evidence="13" key="1">
    <citation type="journal article" date="2020" name="mSystems">
        <title>Genome- and Community-Level Interaction Insights into Carbon Utilization and Element Cycling Functions of Hydrothermarchaeota in Hydrothermal Sediment.</title>
        <authorList>
            <person name="Zhou Z."/>
            <person name="Liu Y."/>
            <person name="Xu W."/>
            <person name="Pan J."/>
            <person name="Luo Z.H."/>
            <person name="Li M."/>
        </authorList>
    </citation>
    <scope>NUCLEOTIDE SEQUENCE [LARGE SCALE GENOMIC DNA]</scope>
    <source>
        <strain evidence="13">SpSt-876</strain>
    </source>
</reference>
<dbReference type="GO" id="GO:0009055">
    <property type="term" value="F:electron transfer activity"/>
    <property type="evidence" value="ECO:0007669"/>
    <property type="project" value="InterPro"/>
</dbReference>
<dbReference type="CDD" id="cd10549">
    <property type="entry name" value="MtMvhB_like"/>
    <property type="match status" value="2"/>
</dbReference>
<keyword evidence="3 10" id="KW-0479">Metal-binding</keyword>
<evidence type="ECO:0000259" key="11">
    <source>
        <dbReference type="PROSITE" id="PS51379"/>
    </source>
</evidence>
<keyword evidence="2 10" id="KW-0004">4Fe-4S</keyword>
<dbReference type="GO" id="GO:0051539">
    <property type="term" value="F:4 iron, 4 sulfur cluster binding"/>
    <property type="evidence" value="ECO:0007669"/>
    <property type="project" value="UniProtKB-UniRule"/>
</dbReference>
<feature type="binding site" evidence="10">
    <location>
        <position position="51"/>
    </location>
    <ligand>
        <name>[4Fe-4S] cluster</name>
        <dbReference type="ChEBI" id="CHEBI:49883"/>
        <label>1</label>
    </ligand>
</feature>
<dbReference type="InterPro" id="IPR050395">
    <property type="entry name" value="4Fe4S_Ferredoxin_RnfB"/>
</dbReference>
<comment type="subcellular location">
    <subcellularLocation>
        <location evidence="10">Cell membrane</location>
    </subcellularLocation>
</comment>
<feature type="binding site" evidence="10">
    <location>
        <position position="139"/>
    </location>
    <ligand>
        <name>[4Fe-4S] cluster</name>
        <dbReference type="ChEBI" id="CHEBI:49883"/>
        <label>2</label>
    </ligand>
</feature>
<feature type="binding site" evidence="10">
    <location>
        <position position="149"/>
    </location>
    <ligand>
        <name>[4Fe-4S] cluster</name>
        <dbReference type="ChEBI" id="CHEBI:49883"/>
        <label>2</label>
    </ligand>
</feature>
<comment type="caution">
    <text evidence="13">The sequence shown here is derived from an EMBL/GenBank/DDBJ whole genome shotgun (WGS) entry which is preliminary data.</text>
</comment>
<feature type="binding site" evidence="10">
    <location>
        <position position="173"/>
    </location>
    <ligand>
        <name>[4Fe-4S] cluster</name>
        <dbReference type="ChEBI" id="CHEBI:49883"/>
        <label>3</label>
    </ligand>
</feature>
<evidence type="ECO:0000256" key="1">
    <source>
        <dbReference type="ARBA" id="ARBA00022448"/>
    </source>
</evidence>
<comment type="cofactor">
    <cofactor evidence="10">
        <name>[4Fe-4S] cluster</name>
        <dbReference type="ChEBI" id="CHEBI:49883"/>
    </cofactor>
    <text evidence="10">Binds 3 [4Fe-4S] clusters.</text>
</comment>
<feature type="domain" description="4Fe-4S" evidence="12">
    <location>
        <begin position="32"/>
        <end position="93"/>
    </location>
</feature>
<feature type="domain" description="4Fe-4S ferredoxin-type" evidence="11">
    <location>
        <begin position="269"/>
        <end position="298"/>
    </location>
</feature>
<dbReference type="GO" id="GO:0046872">
    <property type="term" value="F:metal ion binding"/>
    <property type="evidence" value="ECO:0007669"/>
    <property type="project" value="UniProtKB-KW"/>
</dbReference>
<feature type="domain" description="4Fe-4S ferredoxin-type" evidence="11">
    <location>
        <begin position="299"/>
        <end position="328"/>
    </location>
</feature>
<evidence type="ECO:0000256" key="5">
    <source>
        <dbReference type="ARBA" id="ARBA00022967"/>
    </source>
</evidence>
<dbReference type="Gene3D" id="3.30.70.20">
    <property type="match status" value="3"/>
</dbReference>
<dbReference type="PANTHER" id="PTHR43560">
    <property type="entry name" value="ION-TRANSLOCATING OXIDOREDUCTASE COMPLEX SUBUNIT B"/>
    <property type="match status" value="1"/>
</dbReference>
<evidence type="ECO:0000256" key="4">
    <source>
        <dbReference type="ARBA" id="ARBA00022737"/>
    </source>
</evidence>
<dbReference type="PANTHER" id="PTHR43560:SF1">
    <property type="entry name" value="ION-TRANSLOCATING OXIDOREDUCTASE COMPLEX SUBUNIT B"/>
    <property type="match status" value="1"/>
</dbReference>
<name>A0A7C6ED08_UNCW3</name>
<keyword evidence="1 10" id="KW-0813">Transport</keyword>
<comment type="caution">
    <text evidence="10">Lacks conserved residue(s) required for the propagation of feature annotation.</text>
</comment>
<organism evidence="13">
    <name type="scientific">candidate division WOR-3 bacterium</name>
    <dbReference type="NCBI Taxonomy" id="2052148"/>
    <lineage>
        <taxon>Bacteria</taxon>
        <taxon>Bacteria division WOR-3</taxon>
    </lineage>
</organism>
<evidence type="ECO:0000313" key="13">
    <source>
        <dbReference type="EMBL" id="HHS52140.1"/>
    </source>
</evidence>
<gene>
    <name evidence="10" type="primary">rnfB</name>
    <name evidence="13" type="ORF">ENW73_04650</name>
</gene>
<feature type="domain" description="4Fe-4S ferredoxin-type" evidence="11">
    <location>
        <begin position="164"/>
        <end position="193"/>
    </location>
</feature>
<feature type="binding site" evidence="10">
    <location>
        <position position="176"/>
    </location>
    <ligand>
        <name>[4Fe-4S] cluster</name>
        <dbReference type="ChEBI" id="CHEBI:49883"/>
        <label>3</label>
    </ligand>
</feature>
<keyword evidence="9 10" id="KW-0472">Membrane</keyword>
<dbReference type="EC" id="7.-.-.-" evidence="10"/>
<evidence type="ECO:0000256" key="9">
    <source>
        <dbReference type="ARBA" id="ARBA00023136"/>
    </source>
</evidence>
<feature type="domain" description="4Fe-4S ferredoxin-type" evidence="11">
    <location>
        <begin position="240"/>
        <end position="268"/>
    </location>
</feature>
<dbReference type="InterPro" id="IPR010207">
    <property type="entry name" value="Elect_transpt_cplx_RnfB/RsxB"/>
</dbReference>
<dbReference type="InterPro" id="IPR007202">
    <property type="entry name" value="4Fe-4S_dom"/>
</dbReference>
<feature type="binding site" evidence="10">
    <location>
        <position position="153"/>
    </location>
    <ligand>
        <name>[4Fe-4S] cluster</name>
        <dbReference type="ChEBI" id="CHEBI:49883"/>
        <label>3</label>
    </ligand>
</feature>
<feature type="binding site" evidence="10">
    <location>
        <position position="143"/>
    </location>
    <ligand>
        <name>[4Fe-4S] cluster</name>
        <dbReference type="ChEBI" id="CHEBI:49883"/>
        <label>2</label>
    </ligand>
</feature>
<dbReference type="GO" id="GO:0005886">
    <property type="term" value="C:plasma membrane"/>
    <property type="evidence" value="ECO:0007669"/>
    <property type="project" value="UniProtKB-SubCell"/>
</dbReference>
<feature type="domain" description="4Fe-4S ferredoxin-type" evidence="11">
    <location>
        <begin position="129"/>
        <end position="163"/>
    </location>
</feature>
<evidence type="ECO:0000259" key="12">
    <source>
        <dbReference type="PROSITE" id="PS51656"/>
    </source>
</evidence>
<dbReference type="HAMAP" id="MF_00463">
    <property type="entry name" value="RsxB_RnfB"/>
    <property type="match status" value="1"/>
</dbReference>
<dbReference type="PROSITE" id="PS00198">
    <property type="entry name" value="4FE4S_FER_1"/>
    <property type="match status" value="2"/>
</dbReference>
<dbReference type="InterPro" id="IPR017896">
    <property type="entry name" value="4Fe4S_Fe-S-bd"/>
</dbReference>
<feature type="region of interest" description="Hydrophobic" evidence="10">
    <location>
        <begin position="1"/>
        <end position="28"/>
    </location>
</feature>
<comment type="similarity">
    <text evidence="10">Belongs to the 4Fe4S bacterial-type ferredoxin family. RnfB subfamily.</text>
</comment>
<dbReference type="SUPFAM" id="SSF54862">
    <property type="entry name" value="4Fe-4S ferredoxins"/>
    <property type="match status" value="2"/>
</dbReference>
<comment type="subunit">
    <text evidence="10">The complex is composed of six subunits: RnfA, RnfB, RnfC, RnfD, RnfE and RnfG.</text>
</comment>
<accession>A0A7C6ED08</accession>
<dbReference type="Pfam" id="PF13187">
    <property type="entry name" value="Fer4_9"/>
    <property type="match status" value="1"/>
</dbReference>
<feature type="binding site" evidence="10">
    <location>
        <position position="183"/>
    </location>
    <ligand>
        <name>[4Fe-4S] cluster</name>
        <dbReference type="ChEBI" id="CHEBI:49883"/>
        <label>2</label>
    </ligand>
</feature>
<keyword evidence="6 10" id="KW-0249">Electron transport</keyword>
<dbReference type="Pfam" id="PF14697">
    <property type="entry name" value="Fer4_21"/>
    <property type="match status" value="1"/>
</dbReference>
<proteinExistence type="inferred from homology"/>
<evidence type="ECO:0000256" key="8">
    <source>
        <dbReference type="ARBA" id="ARBA00023014"/>
    </source>
</evidence>
<feature type="binding site" evidence="10">
    <location>
        <position position="76"/>
    </location>
    <ligand>
        <name>[4Fe-4S] cluster</name>
        <dbReference type="ChEBI" id="CHEBI:49883"/>
        <label>1</label>
    </ligand>
</feature>
<dbReference type="PROSITE" id="PS51379">
    <property type="entry name" value="4FE4S_FER_2"/>
    <property type="match status" value="6"/>
</dbReference>
<evidence type="ECO:0000256" key="3">
    <source>
        <dbReference type="ARBA" id="ARBA00022723"/>
    </source>
</evidence>
<sequence length="336" mass="36126">MAWLIVIKSILSLAGLGLILGLILSLAYAKLQVKSNPQEEAIREILPGANCGACGFPGCDVYAEKVANGEAPPNLCLFGGQEVSQKIGKILGKEVVLKEPMVAVLICRGGKNECKERFIYDGGSDCRQAYILFGGNKSCVFGCVGLGHCASVCPFGAIRMNENRLPVIDEKKCTGCGICVKECPKNTLMLIPRRKLVYLACVSHDKGRDVKNVCSVGCIACNICVKSCPYQALAMKDNLPVMDFNKCTDCGICYAKCPTKSYIDRAKARPYAIITTTCNGCGECVKVCQFKAIEGEIGKRHRVITEKCIGCGECFKVCPVRAITMAGALGYQVKTA</sequence>
<evidence type="ECO:0000256" key="2">
    <source>
        <dbReference type="ARBA" id="ARBA00022485"/>
    </source>
</evidence>
<evidence type="ECO:0000256" key="10">
    <source>
        <dbReference type="HAMAP-Rule" id="MF_00463"/>
    </source>
</evidence>
<protein>
    <recommendedName>
        <fullName evidence="10">Ion-translocating oxidoreductase complex subunit B</fullName>
        <ecNumber evidence="10">7.-.-.-</ecNumber>
    </recommendedName>
    <alternativeName>
        <fullName evidence="10">Rnf electron transport complex subunit B</fullName>
    </alternativeName>
</protein>
<dbReference type="Gene3D" id="1.10.15.40">
    <property type="entry name" value="Electron transport complex subunit B, putative Fe-S cluster"/>
    <property type="match status" value="1"/>
</dbReference>
<feature type="binding site" evidence="10">
    <location>
        <position position="179"/>
    </location>
    <ligand>
        <name>[4Fe-4S] cluster</name>
        <dbReference type="ChEBI" id="CHEBI:49883"/>
        <label>3</label>
    </ligand>
</feature>
<keyword evidence="7 10" id="KW-0408">Iron</keyword>
<keyword evidence="10" id="KW-1003">Cell membrane</keyword>
<feature type="domain" description="4Fe-4S ferredoxin-type" evidence="11">
    <location>
        <begin position="207"/>
        <end position="238"/>
    </location>
</feature>
<keyword evidence="5 10" id="KW-1278">Translocase</keyword>
<dbReference type="AlphaFoldDB" id="A0A7C6ED08"/>
<feature type="binding site" evidence="10">
    <location>
        <position position="54"/>
    </location>
    <ligand>
        <name>[4Fe-4S] cluster</name>
        <dbReference type="ChEBI" id="CHEBI:49883"/>
        <label>1</label>
    </ligand>
</feature>